<protein>
    <submittedName>
        <fullName evidence="1">Uncharacterized protein</fullName>
    </submittedName>
</protein>
<comment type="caution">
    <text evidence="1">The sequence shown here is derived from an EMBL/GenBank/DDBJ whole genome shotgun (WGS) entry which is preliminary data.</text>
</comment>
<dbReference type="AlphaFoldDB" id="A0A976FG32"/>
<accession>A0A976FG32</accession>
<dbReference type="RefSeq" id="XP_067815564.1">
    <property type="nucleotide sequence ID" value="XM_067967473.1"/>
</dbReference>
<dbReference type="EMBL" id="SHOA02000018">
    <property type="protein sequence ID" value="TDH66065.1"/>
    <property type="molecule type" value="Genomic_DNA"/>
</dbReference>
<reference evidence="1 2" key="1">
    <citation type="journal article" date="2021" name="Genome Biol.">
        <title>AFLAP: assembly-free linkage analysis pipeline using k-mers from genome sequencing data.</title>
        <authorList>
            <person name="Fletcher K."/>
            <person name="Zhang L."/>
            <person name="Gil J."/>
            <person name="Han R."/>
            <person name="Cavanaugh K."/>
            <person name="Michelmore R."/>
        </authorList>
    </citation>
    <scope>NUCLEOTIDE SEQUENCE [LARGE SCALE GENOMIC DNA]</scope>
    <source>
        <strain evidence="1 2">SF5</strain>
    </source>
</reference>
<evidence type="ECO:0000313" key="1">
    <source>
        <dbReference type="EMBL" id="TDH66065.1"/>
    </source>
</evidence>
<organism evidence="1 2">
    <name type="scientific">Bremia lactucae</name>
    <name type="common">Lettuce downy mildew</name>
    <dbReference type="NCBI Taxonomy" id="4779"/>
    <lineage>
        <taxon>Eukaryota</taxon>
        <taxon>Sar</taxon>
        <taxon>Stramenopiles</taxon>
        <taxon>Oomycota</taxon>
        <taxon>Peronosporomycetes</taxon>
        <taxon>Peronosporales</taxon>
        <taxon>Peronosporaceae</taxon>
        <taxon>Bremia</taxon>
    </lineage>
</organism>
<evidence type="ECO:0000313" key="2">
    <source>
        <dbReference type="Proteomes" id="UP000294530"/>
    </source>
</evidence>
<name>A0A976FG32_BRELC</name>
<dbReference type="Proteomes" id="UP000294530">
    <property type="component" value="Unassembled WGS sequence"/>
</dbReference>
<proteinExistence type="predicted"/>
<dbReference type="GeneID" id="94353144"/>
<gene>
    <name evidence="1" type="ORF">CCR75_009434</name>
</gene>
<sequence>MATPSERMDALDVTAALAKSVATKTVVMLTMTGLSIRKRKNEFDVVTIAMFGIQAFRAAAGVTAFL</sequence>
<dbReference type="KEGG" id="blac:94353144"/>
<keyword evidence="2" id="KW-1185">Reference proteome</keyword>